<evidence type="ECO:0000313" key="5">
    <source>
        <dbReference type="Proteomes" id="UP000094379"/>
    </source>
</evidence>
<dbReference type="InterPro" id="IPR001646">
    <property type="entry name" value="5peptide_repeat"/>
</dbReference>
<evidence type="ECO:0000259" key="3">
    <source>
        <dbReference type="Pfam" id="PF14237"/>
    </source>
</evidence>
<feature type="region of interest" description="Disordered" evidence="1">
    <location>
        <begin position="69"/>
        <end position="102"/>
    </location>
</feature>
<keyword evidence="2" id="KW-0472">Membrane</keyword>
<dbReference type="EMBL" id="MCRI01000002">
    <property type="protein sequence ID" value="ODN67903.1"/>
    <property type="molecule type" value="Genomic_DNA"/>
</dbReference>
<dbReference type="Pfam" id="PF14237">
    <property type="entry name" value="GYF_2"/>
    <property type="match status" value="1"/>
</dbReference>
<proteinExistence type="predicted"/>
<dbReference type="PANTHER" id="PTHR14136">
    <property type="entry name" value="BTB_POZ DOMAIN-CONTAINING PROTEIN KCTD9"/>
    <property type="match status" value="1"/>
</dbReference>
<reference evidence="4 5" key="1">
    <citation type="submission" date="2016-07" db="EMBL/GenBank/DDBJ databases">
        <title>Draft Genome Sequence of Methylophaga muralis Bur 1.</title>
        <authorList>
            <person name="Vasilenko O.V."/>
            <person name="Doronina N.V."/>
            <person name="Shmareva M.N."/>
            <person name="Tarlachkov S.V."/>
            <person name="Mustakhimov I."/>
            <person name="Trotsenko Y.A."/>
        </authorList>
    </citation>
    <scope>NUCLEOTIDE SEQUENCE [LARGE SCALE GENOMIC DNA]</scope>
    <source>
        <strain evidence="4 5">Bur 1</strain>
    </source>
</reference>
<comment type="caution">
    <text evidence="4">The sequence shown here is derived from an EMBL/GenBank/DDBJ whole genome shotgun (WGS) entry which is preliminary data.</text>
</comment>
<dbReference type="SUPFAM" id="SSF141571">
    <property type="entry name" value="Pentapeptide repeat-like"/>
    <property type="match status" value="1"/>
</dbReference>
<dbReference type="PATRIC" id="fig|291169.3.peg.414"/>
<feature type="transmembrane region" description="Helical" evidence="2">
    <location>
        <begin position="125"/>
        <end position="145"/>
    </location>
</feature>
<dbReference type="STRING" id="291169.A9E74_00409"/>
<dbReference type="Pfam" id="PF00805">
    <property type="entry name" value="Pentapeptide"/>
    <property type="match status" value="1"/>
</dbReference>
<gene>
    <name evidence="4" type="primary">pipB</name>
    <name evidence="4" type="ORF">A9E74_00409</name>
</gene>
<feature type="domain" description="GYF" evidence="3">
    <location>
        <begin position="8"/>
        <end position="53"/>
    </location>
</feature>
<accession>A0A1E3GV31</accession>
<organism evidence="4 5">
    <name type="scientific">Methylophaga muralis</name>
    <dbReference type="NCBI Taxonomy" id="291169"/>
    <lineage>
        <taxon>Bacteria</taxon>
        <taxon>Pseudomonadati</taxon>
        <taxon>Pseudomonadota</taxon>
        <taxon>Gammaproteobacteria</taxon>
        <taxon>Thiotrichales</taxon>
        <taxon>Piscirickettsiaceae</taxon>
        <taxon>Methylophaga</taxon>
    </lineage>
</organism>
<name>A0A1E3GV31_9GAMM</name>
<protein>
    <submittedName>
        <fullName evidence="4">Secreted effector protein PipB</fullName>
    </submittedName>
</protein>
<sequence length="286" mass="32335">MKKFSTKWYTRQNKTVNGPFTMALLKSNLQLGRINPQTEISADQQHWQPLSEILEQEVVEPIIPPPLTIDERDGFDRRNDQPLTEAEREMRREQRRKQEPEFLIQQRQQRSELLQRLKPERPARFWPILIIALILIGIFVSAFLFPTPSTLSDADCDSAPAPEVNWENCLKPGMNISSVNMTKANLRNSALAMSNMMNSDLHEADLSYADLQLTNLSYANLQGSNLKGANLQQADLSYSNLTYSDLSFANLRDAKLGGSELQNAILDKAIWIDGRICATGSVGKCL</sequence>
<keyword evidence="2" id="KW-0812">Transmembrane</keyword>
<dbReference type="InterPro" id="IPR025640">
    <property type="entry name" value="GYF_2"/>
</dbReference>
<dbReference type="Proteomes" id="UP000094379">
    <property type="component" value="Unassembled WGS sequence"/>
</dbReference>
<dbReference type="Gene3D" id="2.160.20.80">
    <property type="entry name" value="E3 ubiquitin-protein ligase SopA"/>
    <property type="match status" value="1"/>
</dbReference>
<evidence type="ECO:0000256" key="2">
    <source>
        <dbReference type="SAM" id="Phobius"/>
    </source>
</evidence>
<dbReference type="InterPro" id="IPR051082">
    <property type="entry name" value="Pentapeptide-BTB/POZ_domain"/>
</dbReference>
<feature type="compositionally biased region" description="Basic and acidic residues" evidence="1">
    <location>
        <begin position="69"/>
        <end position="100"/>
    </location>
</feature>
<evidence type="ECO:0000313" key="4">
    <source>
        <dbReference type="EMBL" id="ODN67903.1"/>
    </source>
</evidence>
<keyword evidence="5" id="KW-1185">Reference proteome</keyword>
<evidence type="ECO:0000256" key="1">
    <source>
        <dbReference type="SAM" id="MobiDB-lite"/>
    </source>
</evidence>
<dbReference type="AlphaFoldDB" id="A0A1E3GV31"/>
<dbReference type="RefSeq" id="WP_084002852.1">
    <property type="nucleotide sequence ID" value="NZ_MCRI01000002.1"/>
</dbReference>
<keyword evidence="2" id="KW-1133">Transmembrane helix</keyword>
<dbReference type="PANTHER" id="PTHR14136:SF17">
    <property type="entry name" value="BTB_POZ DOMAIN-CONTAINING PROTEIN KCTD9"/>
    <property type="match status" value="1"/>
</dbReference>